<feature type="transmembrane region" description="Helical" evidence="2">
    <location>
        <begin position="209"/>
        <end position="227"/>
    </location>
</feature>
<feature type="transmembrane region" description="Helical" evidence="2">
    <location>
        <begin position="112"/>
        <end position="136"/>
    </location>
</feature>
<proteinExistence type="predicted"/>
<feature type="transmembrane region" description="Helical" evidence="2">
    <location>
        <begin position="148"/>
        <end position="167"/>
    </location>
</feature>
<keyword evidence="5" id="KW-1185">Reference proteome</keyword>
<evidence type="ECO:0000256" key="1">
    <source>
        <dbReference type="SAM" id="MobiDB-lite"/>
    </source>
</evidence>
<dbReference type="InterPro" id="IPR003675">
    <property type="entry name" value="Rce1/LyrA-like_dom"/>
</dbReference>
<feature type="domain" description="CAAX prenyl protease 2/Lysostaphin resistance protein A-like" evidence="3">
    <location>
        <begin position="157"/>
        <end position="245"/>
    </location>
</feature>
<accession>A0ABQ3YA87</accession>
<protein>
    <recommendedName>
        <fullName evidence="3">CAAX prenyl protease 2/Lysostaphin resistance protein A-like domain-containing protein</fullName>
    </recommendedName>
</protein>
<keyword evidence="2" id="KW-0812">Transmembrane</keyword>
<feature type="transmembrane region" description="Helical" evidence="2">
    <location>
        <begin position="234"/>
        <end position="253"/>
    </location>
</feature>
<dbReference type="Pfam" id="PF02517">
    <property type="entry name" value="Rce1-like"/>
    <property type="match status" value="1"/>
</dbReference>
<name>A0ABQ3YA87_9ACTN</name>
<keyword evidence="2" id="KW-1133">Transmembrane helix</keyword>
<organism evidence="4 5">
    <name type="scientific">Paractinoplanes deccanensis</name>
    <dbReference type="NCBI Taxonomy" id="113561"/>
    <lineage>
        <taxon>Bacteria</taxon>
        <taxon>Bacillati</taxon>
        <taxon>Actinomycetota</taxon>
        <taxon>Actinomycetes</taxon>
        <taxon>Micromonosporales</taxon>
        <taxon>Micromonosporaceae</taxon>
        <taxon>Paractinoplanes</taxon>
    </lineage>
</organism>
<sequence length="368" mass="38214">MLIPPAPSTPYHRLARTPAFRWWRSLLGTLAIVAAGIIATIGGFIAVTAMALITGQPEDADGVPAFGPLVTLAMSFLLIAALLPLTLAAAAWIQRRPPGTLSSVTGRLRWRWLLTCLPVAGVAVAVFLTAGMTFAVLTGEDVGLDDALAGWGPFAASMVVLLLVVPPQAAAEEYLTRGWLVQAIGTRGPWIPIAVQALVFAALHGWGTPWGFADLIVFGTVAGWLTVRTGGLEAAIALHVMNNLIGAGLSAAYGDLTMEETAADMPWQLAVVDLPVLLGYAAVIVWLARRAGIAETVPVGAFPPPPPPPGAWMPGPGGYGPFPAQVPSGYGVIPAQPGEPSPWAQQAGGSGLPSTERDAREQQNRASG</sequence>
<dbReference type="EMBL" id="BOMI01000112">
    <property type="protein sequence ID" value="GID76937.1"/>
    <property type="molecule type" value="Genomic_DNA"/>
</dbReference>
<feature type="transmembrane region" description="Helical" evidence="2">
    <location>
        <begin position="65"/>
        <end position="92"/>
    </location>
</feature>
<evidence type="ECO:0000313" key="5">
    <source>
        <dbReference type="Proteomes" id="UP000609879"/>
    </source>
</evidence>
<evidence type="ECO:0000259" key="3">
    <source>
        <dbReference type="Pfam" id="PF02517"/>
    </source>
</evidence>
<dbReference type="Proteomes" id="UP000609879">
    <property type="component" value="Unassembled WGS sequence"/>
</dbReference>
<feature type="transmembrane region" description="Helical" evidence="2">
    <location>
        <begin position="26"/>
        <end position="53"/>
    </location>
</feature>
<feature type="region of interest" description="Disordered" evidence="1">
    <location>
        <begin position="328"/>
        <end position="368"/>
    </location>
</feature>
<gene>
    <name evidence="4" type="ORF">Ade02nite_55780</name>
</gene>
<feature type="transmembrane region" description="Helical" evidence="2">
    <location>
        <begin position="179"/>
        <end position="203"/>
    </location>
</feature>
<evidence type="ECO:0000256" key="2">
    <source>
        <dbReference type="SAM" id="Phobius"/>
    </source>
</evidence>
<reference evidence="4 5" key="1">
    <citation type="submission" date="2021-01" db="EMBL/GenBank/DDBJ databases">
        <title>Whole genome shotgun sequence of Actinoplanes deccanensis NBRC 13994.</title>
        <authorList>
            <person name="Komaki H."/>
            <person name="Tamura T."/>
        </authorList>
    </citation>
    <scope>NUCLEOTIDE SEQUENCE [LARGE SCALE GENOMIC DNA]</scope>
    <source>
        <strain evidence="4 5">NBRC 13994</strain>
    </source>
</reference>
<feature type="compositionally biased region" description="Basic and acidic residues" evidence="1">
    <location>
        <begin position="355"/>
        <end position="368"/>
    </location>
</feature>
<dbReference type="RefSeq" id="WP_203770280.1">
    <property type="nucleotide sequence ID" value="NZ_BAAABO010000020.1"/>
</dbReference>
<evidence type="ECO:0000313" key="4">
    <source>
        <dbReference type="EMBL" id="GID76937.1"/>
    </source>
</evidence>
<keyword evidence="2" id="KW-0472">Membrane</keyword>
<feature type="transmembrane region" description="Helical" evidence="2">
    <location>
        <begin position="265"/>
        <end position="288"/>
    </location>
</feature>
<comment type="caution">
    <text evidence="4">The sequence shown here is derived from an EMBL/GenBank/DDBJ whole genome shotgun (WGS) entry which is preliminary data.</text>
</comment>